<name>A0A316UAU6_9BASI</name>
<dbReference type="EMBL" id="KZ819323">
    <property type="protein sequence ID" value="PWN22337.1"/>
    <property type="molecule type" value="Genomic_DNA"/>
</dbReference>
<evidence type="ECO:0000256" key="1">
    <source>
        <dbReference type="SAM" id="MobiDB-lite"/>
    </source>
</evidence>
<keyword evidence="3" id="KW-1185">Reference proteome</keyword>
<reference evidence="2 3" key="1">
    <citation type="journal article" date="2018" name="Mol. Biol. Evol.">
        <title>Broad Genomic Sampling Reveals a Smut Pathogenic Ancestry of the Fungal Clade Ustilaginomycotina.</title>
        <authorList>
            <person name="Kijpornyongpan T."/>
            <person name="Mondo S.J."/>
            <person name="Barry K."/>
            <person name="Sandor L."/>
            <person name="Lee J."/>
            <person name="Lipzen A."/>
            <person name="Pangilinan J."/>
            <person name="LaButti K."/>
            <person name="Hainaut M."/>
            <person name="Henrissat B."/>
            <person name="Grigoriev I.V."/>
            <person name="Spatafora J.W."/>
            <person name="Aime M.C."/>
        </authorList>
    </citation>
    <scope>NUCLEOTIDE SEQUENCE [LARGE SCALE GENOMIC DNA]</scope>
    <source>
        <strain evidence="2 3">MCA 4718</strain>
    </source>
</reference>
<evidence type="ECO:0000313" key="3">
    <source>
        <dbReference type="Proteomes" id="UP000245942"/>
    </source>
</evidence>
<dbReference type="Proteomes" id="UP000245942">
    <property type="component" value="Unassembled WGS sequence"/>
</dbReference>
<dbReference type="AlphaFoldDB" id="A0A316UAU6"/>
<gene>
    <name evidence="2" type="ORF">BCV69DRAFT_140871</name>
</gene>
<protein>
    <submittedName>
        <fullName evidence="2">Uncharacterized protein</fullName>
    </submittedName>
</protein>
<organism evidence="2 3">
    <name type="scientific">Pseudomicrostroma glucosiphilum</name>
    <dbReference type="NCBI Taxonomy" id="1684307"/>
    <lineage>
        <taxon>Eukaryota</taxon>
        <taxon>Fungi</taxon>
        <taxon>Dikarya</taxon>
        <taxon>Basidiomycota</taxon>
        <taxon>Ustilaginomycotina</taxon>
        <taxon>Exobasidiomycetes</taxon>
        <taxon>Microstromatales</taxon>
        <taxon>Microstromatales incertae sedis</taxon>
        <taxon>Pseudomicrostroma</taxon>
    </lineage>
</organism>
<dbReference type="GeneID" id="37011017"/>
<sequence length="224" mass="24385">MAGTQAGRRQGGRPTKGNPTSDFSRPSLRQARVGPQIQPWSSRLTLQTGEAGLGRPMRRCDVVAAQCEDGEGEIQFKGLEFHDEAALPRRNSSCGSPMHCQAGKQPGAELHQACYPHLGLWPFWRAPSLPLSCVSVRHLFDSRLVLSSCGSARFFDEPPIASHLGKALVACLPAAPFPHRSRLATHMPAEQGVLMPSQEKEALLRGSPMECDDRALPRVEQAAF</sequence>
<proteinExistence type="predicted"/>
<evidence type="ECO:0000313" key="2">
    <source>
        <dbReference type="EMBL" id="PWN22337.1"/>
    </source>
</evidence>
<accession>A0A316UAU6</accession>
<dbReference type="RefSeq" id="XP_025349497.1">
    <property type="nucleotide sequence ID" value="XM_025489283.1"/>
</dbReference>
<feature type="region of interest" description="Disordered" evidence="1">
    <location>
        <begin position="1"/>
        <end position="39"/>
    </location>
</feature>